<proteinExistence type="predicted"/>
<dbReference type="InterPro" id="IPR036388">
    <property type="entry name" value="WH-like_DNA-bd_sf"/>
</dbReference>
<dbReference type="AlphaFoldDB" id="A0A7Z9DJ22"/>
<dbReference type="Proteomes" id="UP000352698">
    <property type="component" value="Unassembled WGS sequence"/>
</dbReference>
<dbReference type="InterPro" id="IPR007737">
    <property type="entry name" value="Mga_HTH"/>
</dbReference>
<feature type="domain" description="Mga helix-turn-helix" evidence="1">
    <location>
        <begin position="79"/>
        <end position="159"/>
    </location>
</feature>
<reference evidence="2 3" key="1">
    <citation type="submission" date="2019-05" db="EMBL/GenBank/DDBJ databases">
        <authorList>
            <consortium name="Pathogen Informatics"/>
        </authorList>
    </citation>
    <scope>NUCLEOTIDE SEQUENCE [LARGE SCALE GENOMIC DNA]</scope>
    <source>
        <strain evidence="2 3">NCTC12204</strain>
    </source>
</reference>
<protein>
    <submittedName>
        <fullName evidence="2">Mga helix-turn-helix domain</fullName>
    </submittedName>
</protein>
<name>A0A7Z9DJ22_ENTHR</name>
<evidence type="ECO:0000313" key="2">
    <source>
        <dbReference type="EMBL" id="VTQ59190.1"/>
    </source>
</evidence>
<dbReference type="Pfam" id="PF05043">
    <property type="entry name" value="Mga"/>
    <property type="match status" value="1"/>
</dbReference>
<evidence type="ECO:0000313" key="3">
    <source>
        <dbReference type="Proteomes" id="UP000352698"/>
    </source>
</evidence>
<comment type="caution">
    <text evidence="2">The sequence shown here is derived from an EMBL/GenBank/DDBJ whole genome shotgun (WGS) entry which is preliminary data.</text>
</comment>
<dbReference type="Gene3D" id="1.10.10.10">
    <property type="entry name" value="Winged helix-like DNA-binding domain superfamily/Winged helix DNA-binding domain"/>
    <property type="match status" value="1"/>
</dbReference>
<sequence length="491" mass="58269">MLDDHSRGKLAVYGQLLTLSPGEHLIDNLRENLETTISMVKLKKILVSIQEDLEKISNKQLLTAKNKLIIRERMIHYNQYQNFLTTQSIPYQLLLSIIKKQDEDLASFCQRNYISRSTCFRQTKKLAQYFKDYHITLNLTNLTLTGSEMLIRIMFFNFFWFVSLGESLDDLYFSDDLKALFELYEAEHLKDKYAIGKKQAMLHCKINLLRIKEGHFTDIYELTPTSFIPSGTDLEFFYDFFQLANLKLDILEINSLFYLFYYWPFLNSKSDVQLPIVEHSYLQANNHLKKVLEEFETHCQKYISNFNFHEEPSLHANIYLSLLNFTVFKQKIPLTTFFISTYIQKKYPMIQILATKIESYWKKIANRKNFLWLKNCSSELAFIQACLLYPYYTKLEEDYKLKVGFINVSEYLITYEIFNLGEKIPFIEIEKAHLPLTEQYDFYIIGSPLLIPPELDPAKYAVIDFCRYNDFETALYQRLSHAHHEKLKKQL</sequence>
<gene>
    <name evidence="2" type="ORF">NCTC12204_00327</name>
</gene>
<dbReference type="EMBL" id="CABEEP010000001">
    <property type="protein sequence ID" value="VTQ59190.1"/>
    <property type="molecule type" value="Genomic_DNA"/>
</dbReference>
<organism evidence="2 3">
    <name type="scientific">Enterococcus hirae</name>
    <dbReference type="NCBI Taxonomy" id="1354"/>
    <lineage>
        <taxon>Bacteria</taxon>
        <taxon>Bacillati</taxon>
        <taxon>Bacillota</taxon>
        <taxon>Bacilli</taxon>
        <taxon>Lactobacillales</taxon>
        <taxon>Enterococcaceae</taxon>
        <taxon>Enterococcus</taxon>
    </lineage>
</organism>
<evidence type="ECO:0000259" key="1">
    <source>
        <dbReference type="Pfam" id="PF05043"/>
    </source>
</evidence>
<accession>A0A7Z9DJ22</accession>